<evidence type="ECO:0000256" key="2">
    <source>
        <dbReference type="SAM" id="MobiDB-lite"/>
    </source>
</evidence>
<accession>A0A8S3YRI0</accession>
<sequence>MMHSNMKMATAMGTTTKTMKQMNKVTDPQKTAAMMREFQKEKYKMDMTEEM</sequence>
<protein>
    <submittedName>
        <fullName evidence="3">Uncharacterized protein</fullName>
    </submittedName>
</protein>
<evidence type="ECO:0000313" key="4">
    <source>
        <dbReference type="Proteomes" id="UP000678393"/>
    </source>
</evidence>
<feature type="non-terminal residue" evidence="3">
    <location>
        <position position="1"/>
    </location>
</feature>
<feature type="compositionally biased region" description="Low complexity" evidence="2">
    <location>
        <begin position="1"/>
        <end position="24"/>
    </location>
</feature>
<dbReference type="AlphaFoldDB" id="A0A8S3YRI0"/>
<evidence type="ECO:0000313" key="3">
    <source>
        <dbReference type="EMBL" id="CAG5119038.1"/>
    </source>
</evidence>
<gene>
    <name evidence="3" type="ORF">CUNI_LOCUS4596</name>
</gene>
<dbReference type="Gene3D" id="6.10.140.1230">
    <property type="match status" value="1"/>
</dbReference>
<dbReference type="Pfam" id="PF03357">
    <property type="entry name" value="Snf7"/>
    <property type="match status" value="1"/>
</dbReference>
<reference evidence="3" key="1">
    <citation type="submission" date="2021-04" db="EMBL/GenBank/DDBJ databases">
        <authorList>
            <consortium name="Molecular Ecology Group"/>
        </authorList>
    </citation>
    <scope>NUCLEOTIDE SEQUENCE</scope>
</reference>
<name>A0A8S3YRI0_9EUPU</name>
<keyword evidence="4" id="KW-1185">Reference proteome</keyword>
<comment type="caution">
    <text evidence="3">The sequence shown here is derived from an EMBL/GenBank/DDBJ whole genome shotgun (WGS) entry which is preliminary data.</text>
</comment>
<dbReference type="Proteomes" id="UP000678393">
    <property type="component" value="Unassembled WGS sequence"/>
</dbReference>
<dbReference type="EMBL" id="CAJHNH020000646">
    <property type="protein sequence ID" value="CAG5119038.1"/>
    <property type="molecule type" value="Genomic_DNA"/>
</dbReference>
<proteinExistence type="inferred from homology"/>
<dbReference type="GO" id="GO:0007034">
    <property type="term" value="P:vacuolar transport"/>
    <property type="evidence" value="ECO:0007669"/>
    <property type="project" value="InterPro"/>
</dbReference>
<feature type="region of interest" description="Disordered" evidence="2">
    <location>
        <begin position="1"/>
        <end position="31"/>
    </location>
</feature>
<comment type="similarity">
    <text evidence="1">Belongs to the SNF7 family.</text>
</comment>
<dbReference type="InterPro" id="IPR005024">
    <property type="entry name" value="Snf7_fam"/>
</dbReference>
<organism evidence="3 4">
    <name type="scientific">Candidula unifasciata</name>
    <dbReference type="NCBI Taxonomy" id="100452"/>
    <lineage>
        <taxon>Eukaryota</taxon>
        <taxon>Metazoa</taxon>
        <taxon>Spiralia</taxon>
        <taxon>Lophotrochozoa</taxon>
        <taxon>Mollusca</taxon>
        <taxon>Gastropoda</taxon>
        <taxon>Heterobranchia</taxon>
        <taxon>Euthyneura</taxon>
        <taxon>Panpulmonata</taxon>
        <taxon>Eupulmonata</taxon>
        <taxon>Stylommatophora</taxon>
        <taxon>Helicina</taxon>
        <taxon>Helicoidea</taxon>
        <taxon>Geomitridae</taxon>
        <taxon>Candidula</taxon>
    </lineage>
</organism>
<feature type="non-terminal residue" evidence="3">
    <location>
        <position position="51"/>
    </location>
</feature>
<evidence type="ECO:0000256" key="1">
    <source>
        <dbReference type="ARBA" id="ARBA00006190"/>
    </source>
</evidence>